<reference evidence="8 9" key="1">
    <citation type="journal article" date="2023" name="Int. J. Syst. Evol. Microbiol.">
        <title>Terrisporobacter hibernicus sp. nov., isolated from bovine faeces in Northern Ireland.</title>
        <authorList>
            <person name="Mitchell M."/>
            <person name="Nguyen S.V."/>
            <person name="Connor M."/>
            <person name="Fairley D.J."/>
            <person name="Donoghue O."/>
            <person name="Marshall H."/>
            <person name="Koolman L."/>
            <person name="McMullan G."/>
            <person name="Schaffer K.E."/>
            <person name="McGrath J.W."/>
            <person name="Fanning S."/>
        </authorList>
    </citation>
    <scope>NUCLEOTIDE SEQUENCE [LARGE SCALE GENOMIC DNA]</scope>
    <source>
        <strain evidence="8 9">MCA3</strain>
    </source>
</reference>
<feature type="transmembrane region" description="Helical" evidence="6">
    <location>
        <begin position="682"/>
        <end position="710"/>
    </location>
</feature>
<gene>
    <name evidence="8" type="ORF">JW646_13540</name>
</gene>
<feature type="transmembrane region" description="Helical" evidence="6">
    <location>
        <begin position="348"/>
        <end position="365"/>
    </location>
</feature>
<dbReference type="EMBL" id="CP081135">
    <property type="protein sequence ID" value="UEL46657.1"/>
    <property type="molecule type" value="Genomic_DNA"/>
</dbReference>
<evidence type="ECO:0000313" key="8">
    <source>
        <dbReference type="EMBL" id="UEL46657.1"/>
    </source>
</evidence>
<evidence type="ECO:0000256" key="2">
    <source>
        <dbReference type="ARBA" id="ARBA00022475"/>
    </source>
</evidence>
<dbReference type="PANTHER" id="PTHR46795:SF3">
    <property type="entry name" value="ABC TRANSPORTER PERMEASE"/>
    <property type="match status" value="1"/>
</dbReference>
<feature type="transmembrane region" description="Helical" evidence="6">
    <location>
        <begin position="32"/>
        <end position="54"/>
    </location>
</feature>
<evidence type="ECO:0000256" key="1">
    <source>
        <dbReference type="ARBA" id="ARBA00004651"/>
    </source>
</evidence>
<evidence type="ECO:0000256" key="3">
    <source>
        <dbReference type="ARBA" id="ARBA00022692"/>
    </source>
</evidence>
<keyword evidence="4 6" id="KW-1133">Transmembrane helix</keyword>
<evidence type="ECO:0000313" key="9">
    <source>
        <dbReference type="Proteomes" id="UP001198983"/>
    </source>
</evidence>
<evidence type="ECO:0000256" key="5">
    <source>
        <dbReference type="ARBA" id="ARBA00023136"/>
    </source>
</evidence>
<evidence type="ECO:0000259" key="7">
    <source>
        <dbReference type="Pfam" id="PF02687"/>
    </source>
</evidence>
<feature type="transmembrane region" description="Helical" evidence="6">
    <location>
        <begin position="95"/>
        <end position="115"/>
    </location>
</feature>
<evidence type="ECO:0000256" key="6">
    <source>
        <dbReference type="SAM" id="Phobius"/>
    </source>
</evidence>
<feature type="transmembrane region" description="Helical" evidence="6">
    <location>
        <begin position="304"/>
        <end position="327"/>
    </location>
</feature>
<proteinExistence type="predicted"/>
<dbReference type="Proteomes" id="UP001198983">
    <property type="component" value="Chromosome"/>
</dbReference>
<feature type="transmembrane region" description="Helical" evidence="6">
    <location>
        <begin position="428"/>
        <end position="449"/>
    </location>
</feature>
<feature type="transmembrane region" description="Helical" evidence="6">
    <location>
        <begin position="7"/>
        <end position="26"/>
    </location>
</feature>
<keyword evidence="5 6" id="KW-0472">Membrane</keyword>
<dbReference type="InterPro" id="IPR052536">
    <property type="entry name" value="ABC-4_Integral_Memb_Prot"/>
</dbReference>
<dbReference type="Pfam" id="PF02687">
    <property type="entry name" value="FtsX"/>
    <property type="match status" value="1"/>
</dbReference>
<organism evidence="8 9">
    <name type="scientific">Terrisporobacter hibernicus</name>
    <dbReference type="NCBI Taxonomy" id="2813371"/>
    <lineage>
        <taxon>Bacteria</taxon>
        <taxon>Bacillati</taxon>
        <taxon>Bacillota</taxon>
        <taxon>Clostridia</taxon>
        <taxon>Peptostreptococcales</taxon>
        <taxon>Peptostreptococcaceae</taxon>
        <taxon>Terrisporobacter</taxon>
    </lineage>
</organism>
<comment type="subcellular location">
    <subcellularLocation>
        <location evidence="1">Cell membrane</location>
        <topology evidence="1">Multi-pass membrane protein</topology>
    </subcellularLocation>
</comment>
<feature type="transmembrane region" description="Helical" evidence="6">
    <location>
        <begin position="776"/>
        <end position="799"/>
    </location>
</feature>
<keyword evidence="3 6" id="KW-0812">Transmembrane</keyword>
<feature type="transmembrane region" description="Helical" evidence="6">
    <location>
        <begin position="168"/>
        <end position="186"/>
    </location>
</feature>
<dbReference type="KEGG" id="tem:JW646_13540"/>
<dbReference type="AlphaFoldDB" id="A0AAX2ZG37"/>
<feature type="transmembrane region" description="Helical" evidence="6">
    <location>
        <begin position="731"/>
        <end position="756"/>
    </location>
</feature>
<accession>A0AAX2ZG37</accession>
<keyword evidence="9" id="KW-1185">Reference proteome</keyword>
<feature type="transmembrane region" description="Helical" evidence="6">
    <location>
        <begin position="377"/>
        <end position="397"/>
    </location>
</feature>
<feature type="transmembrane region" description="Helical" evidence="6">
    <location>
        <begin position="66"/>
        <end position="89"/>
    </location>
</feature>
<dbReference type="InterPro" id="IPR003838">
    <property type="entry name" value="ABC3_permease_C"/>
</dbReference>
<name>A0AAX2ZG37_9FIRM</name>
<feature type="transmembrane region" description="Helical" evidence="6">
    <location>
        <begin position="260"/>
        <end position="284"/>
    </location>
</feature>
<keyword evidence="2" id="KW-1003">Cell membrane</keyword>
<feature type="domain" description="ABC3 transporter permease C-terminal" evidence="7">
    <location>
        <begin position="215"/>
        <end position="322"/>
    </location>
</feature>
<dbReference type="RefSeq" id="WP_228415441.1">
    <property type="nucleotide sequence ID" value="NZ_CP081135.1"/>
</dbReference>
<sequence length="812" mass="94433">MKKRKLFNVLIFCGIFLWIIPSMIFYEVDKRVVLFYFGFHLIVSFLYLIHFIYVYKNKENVTYENVLIYLSIVGEIIVHVATYAFLFILGQQNSLKIIPIILFFRLIIALGIIIFRQLSYKDADIDKRIKEQNRLNKESNHKKIKKKKNSKWIYRILLQDFKANIKNYIVFIISAVLTVTYIYGFLGNLFIVHNMQQTSIAYITEGITSVVINALFVISIVTILIQFYSLKNYIQNRMYDFKTLLLLGIKKQEIYKSMRYLLIVSLLISYVIGAVLGNGMIFVFRKVYEFYLQNTNIPSVDLVLVTELSFIGCVVILGFIMAIVQDLAIEGSITNISSSDMEEKLPKYKKIILMLPIFLLVLFKFYSDPHWAESKYIIYPCIIIFVIFVYYGSGYILNKIKNRKYYLKNILPLNLALYKSRTYLKNSLILYTLLFIMFFTSIFQIATLFPLETKELYPYDYVCLGYEKDKSELESIDNKFDVKSELYPVVRVSVPGGEDGGYGDLYKTIPIGHHLGISQSTYEKISGKELNLKDKEIYIIYQEDKSNKAHPLDFYAIRSKPLIKIGEAENYYFGLRKVVFSNDYKVVGEKREILFGRLTNVMYENIVVFSDDYFNNKHNTSDGIKYLMTVKSNVSNDKSLESYMSNYGKNHKEESNLDSNVKHLYNSKDLNDGFQGEKIFKLIINISILLTFVIASIIIVFVHAFGNISYYKNRYQLLSYLGEKKKKSNSIIIREITSFAFLPCILAIVTSLIVVITTVYMRGFTYLEIISSGKVYISIMLVFLVIYSISTFIISHILIRNIGGKKPWKLSK</sequence>
<dbReference type="PANTHER" id="PTHR46795">
    <property type="entry name" value="ABC TRANSPORTER PERMEASE-RELATED-RELATED"/>
    <property type="match status" value="1"/>
</dbReference>
<evidence type="ECO:0000256" key="4">
    <source>
        <dbReference type="ARBA" id="ARBA00022989"/>
    </source>
</evidence>
<protein>
    <recommendedName>
        <fullName evidence="7">ABC3 transporter permease C-terminal domain-containing protein</fullName>
    </recommendedName>
</protein>
<feature type="transmembrane region" description="Helical" evidence="6">
    <location>
        <begin position="206"/>
        <end position="228"/>
    </location>
</feature>
<dbReference type="GO" id="GO:0005886">
    <property type="term" value="C:plasma membrane"/>
    <property type="evidence" value="ECO:0007669"/>
    <property type="project" value="UniProtKB-SubCell"/>
</dbReference>